<reference evidence="2 3" key="1">
    <citation type="submission" date="2019-10" db="EMBL/GenBank/DDBJ databases">
        <title>Unraveling microbial dark matter from salterns through culturing: the case of the genus Halosegnis.</title>
        <authorList>
            <person name="Duran-Viseras A."/>
            <person name="Andrei A.-S."/>
            <person name="Vera-Gargallo B."/>
            <person name="Ghai R."/>
            <person name="Sanchez-Porro C."/>
            <person name="Ventosa A."/>
        </authorList>
    </citation>
    <scope>NUCLEOTIDE SEQUENCE [LARGE SCALE GENOMIC DNA]</scope>
    <source>
        <strain evidence="2 3">F18-79</strain>
    </source>
</reference>
<proteinExistence type="predicted"/>
<dbReference type="Pfam" id="PF03237">
    <property type="entry name" value="Terminase_6N"/>
    <property type="match status" value="1"/>
</dbReference>
<sequence length="488" mass="54235">MTKRNVERRLDSVAKQVVDTDAEAARPTDIDVRWRTAAPDERPEGLLYDSDAGELIYDLWTAQRDCLNALKREDTDLVAFLSGYGSGKSIFGARWLIAQALAHPESRFLAMGIDFTKARDATFRILFEQLPGTATAPPNDPETSPIVADYNQSAFRLTLTNGAVIRLGSGADWQRCAGDEFGAIWLDEPSHYAADLHDLREMLGGRLRGVAGPKVMCWTLTGNGYNDAWEIIEQRQDKTGDPIGDELAVVRASTLENPYLDAGTIEQFKRQYEGTAREAQALEGRFDAPKGRVYADFERATHVIEPSTAADVVDDNWRLYGYDAGWRDPRVLLEIGRTGAGQLVVLDAFHETECHVEDVIEWLETDAKPRGELFADHNPSDIDELRRAGYRTRAAEKAIDPGIADVRRRLQAGDDGRVGLLVSSQCEHLVREFFGYTEDEVGTTNAIDHCLDALRYAVHGVDEGRPIDSWDETSESSSRMPDISGRVG</sequence>
<evidence type="ECO:0000313" key="3">
    <source>
        <dbReference type="Proteomes" id="UP000326865"/>
    </source>
</evidence>
<dbReference type="RefSeq" id="WP_152133907.1">
    <property type="nucleotide sequence ID" value="NZ_QKKZ01000002.1"/>
</dbReference>
<gene>
    <name evidence="2" type="ORF">DM867_05945</name>
</gene>
<dbReference type="Gene3D" id="3.40.50.300">
    <property type="entry name" value="P-loop containing nucleotide triphosphate hydrolases"/>
    <property type="match status" value="1"/>
</dbReference>
<evidence type="ECO:0000313" key="2">
    <source>
        <dbReference type="EMBL" id="KAB7514657.1"/>
    </source>
</evidence>
<dbReference type="InterPro" id="IPR027417">
    <property type="entry name" value="P-loop_NTPase"/>
</dbReference>
<protein>
    <submittedName>
        <fullName evidence="2">Uncharacterized protein</fullName>
    </submittedName>
</protein>
<name>A0A5N5U818_9EURY</name>
<evidence type="ECO:0000256" key="1">
    <source>
        <dbReference type="SAM" id="MobiDB-lite"/>
    </source>
</evidence>
<organism evidence="2 3">
    <name type="scientific">Halosegnis rubeus</name>
    <dbReference type="NCBI Taxonomy" id="2212850"/>
    <lineage>
        <taxon>Archaea</taxon>
        <taxon>Methanobacteriati</taxon>
        <taxon>Methanobacteriota</taxon>
        <taxon>Stenosarchaea group</taxon>
        <taxon>Halobacteria</taxon>
        <taxon>Halobacteriales</taxon>
        <taxon>Natronomonadaceae</taxon>
        <taxon>Halosegnis</taxon>
    </lineage>
</organism>
<comment type="caution">
    <text evidence="2">The sequence shown here is derived from an EMBL/GenBank/DDBJ whole genome shotgun (WGS) entry which is preliminary data.</text>
</comment>
<dbReference type="AlphaFoldDB" id="A0A5N5U818"/>
<keyword evidence="3" id="KW-1185">Reference proteome</keyword>
<dbReference type="EMBL" id="QKKZ01000002">
    <property type="protein sequence ID" value="KAB7514657.1"/>
    <property type="molecule type" value="Genomic_DNA"/>
</dbReference>
<feature type="region of interest" description="Disordered" evidence="1">
    <location>
        <begin position="465"/>
        <end position="488"/>
    </location>
</feature>
<accession>A0A5N5U818</accession>
<dbReference type="Proteomes" id="UP000326865">
    <property type="component" value="Unassembled WGS sequence"/>
</dbReference>
<dbReference type="Gene3D" id="3.30.420.280">
    <property type="match status" value="1"/>
</dbReference>